<dbReference type="Gene3D" id="3.90.550.10">
    <property type="entry name" value="Spore Coat Polysaccharide Biosynthesis Protein SpsA, Chain A"/>
    <property type="match status" value="1"/>
</dbReference>
<dbReference type="InterPro" id="IPR001173">
    <property type="entry name" value="Glyco_trans_2-like"/>
</dbReference>
<evidence type="ECO:0000259" key="1">
    <source>
        <dbReference type="Pfam" id="PF00535"/>
    </source>
</evidence>
<comment type="caution">
    <text evidence="2">The sequence shown here is derived from an EMBL/GenBank/DDBJ whole genome shotgun (WGS) entry which is preliminary data.</text>
</comment>
<name>A0A921E894_9BACT</name>
<reference evidence="2" key="2">
    <citation type="submission" date="2021-09" db="EMBL/GenBank/DDBJ databases">
        <authorList>
            <person name="Gilroy R."/>
        </authorList>
    </citation>
    <scope>NUCLEOTIDE SEQUENCE</scope>
    <source>
        <strain evidence="2">4100</strain>
    </source>
</reference>
<dbReference type="InterPro" id="IPR050834">
    <property type="entry name" value="Glycosyltransf_2"/>
</dbReference>
<sequence>MRSNDTTPSLSVVVPVYNRRNLVMETLHSIALQKGEHFDLIVVDNGSTDGSYELLQSELSRLAHDGMSVRLLRQETPGACRARNTGLDAVETRWTMFFDSDDIMLPGHIHRMMDAARQHEDAEVIGAPVMLHDGRRPLRRLPFGQSLATHLMHSHWSTQRYMARTSLFRKVGGWNEALPGWDDFELGVRLLLEHPSVVVIDKAPLVWQRQHEESITRLDFNHNPAKWELSLDTIARLLAGREEMKYVAARNAMLAANYMREGHPELASPRYALALEQCTRHQRAAIRLIYHTVRLTGHGAPFLALRIL</sequence>
<dbReference type="PANTHER" id="PTHR43685">
    <property type="entry name" value="GLYCOSYLTRANSFERASE"/>
    <property type="match status" value="1"/>
</dbReference>
<dbReference type="PANTHER" id="PTHR43685:SF2">
    <property type="entry name" value="GLYCOSYLTRANSFERASE 2-LIKE DOMAIN-CONTAINING PROTEIN"/>
    <property type="match status" value="1"/>
</dbReference>
<feature type="domain" description="Glycosyltransferase 2-like" evidence="1">
    <location>
        <begin position="11"/>
        <end position="140"/>
    </location>
</feature>
<proteinExistence type="predicted"/>
<accession>A0A921E894</accession>
<evidence type="ECO:0000313" key="2">
    <source>
        <dbReference type="EMBL" id="HJE39094.1"/>
    </source>
</evidence>
<dbReference type="Proteomes" id="UP000711407">
    <property type="component" value="Unassembled WGS sequence"/>
</dbReference>
<gene>
    <name evidence="2" type="ORF">K8V47_04980</name>
</gene>
<reference evidence="2" key="1">
    <citation type="journal article" date="2021" name="PeerJ">
        <title>Extensive microbial diversity within the chicken gut microbiome revealed by metagenomics and culture.</title>
        <authorList>
            <person name="Gilroy R."/>
            <person name="Ravi A."/>
            <person name="Getino M."/>
            <person name="Pursley I."/>
            <person name="Horton D.L."/>
            <person name="Alikhan N.F."/>
            <person name="Baker D."/>
            <person name="Gharbi K."/>
            <person name="Hall N."/>
            <person name="Watson M."/>
            <person name="Adriaenssens E.M."/>
            <person name="Foster-Nyarko E."/>
            <person name="Jarju S."/>
            <person name="Secka A."/>
            <person name="Antonio M."/>
            <person name="Oren A."/>
            <person name="Chaudhuri R.R."/>
            <person name="La Ragione R."/>
            <person name="Hildebrand F."/>
            <person name="Pallen M.J."/>
        </authorList>
    </citation>
    <scope>NUCLEOTIDE SEQUENCE</scope>
    <source>
        <strain evidence="2">4100</strain>
    </source>
</reference>
<dbReference type="SUPFAM" id="SSF53448">
    <property type="entry name" value="Nucleotide-diphospho-sugar transferases"/>
    <property type="match status" value="1"/>
</dbReference>
<organism evidence="2 3">
    <name type="scientific">Candidatus Amulumruptor caecigallinarius</name>
    <dbReference type="NCBI Taxonomy" id="2109911"/>
    <lineage>
        <taxon>Bacteria</taxon>
        <taxon>Pseudomonadati</taxon>
        <taxon>Bacteroidota</taxon>
        <taxon>Bacteroidia</taxon>
        <taxon>Bacteroidales</taxon>
        <taxon>Muribaculaceae</taxon>
        <taxon>Candidatus Amulumruptor</taxon>
    </lineage>
</organism>
<evidence type="ECO:0000313" key="3">
    <source>
        <dbReference type="Proteomes" id="UP000711407"/>
    </source>
</evidence>
<dbReference type="EMBL" id="DYXT01000028">
    <property type="protein sequence ID" value="HJE39094.1"/>
    <property type="molecule type" value="Genomic_DNA"/>
</dbReference>
<dbReference type="AlphaFoldDB" id="A0A921E894"/>
<dbReference type="Pfam" id="PF00535">
    <property type="entry name" value="Glycos_transf_2"/>
    <property type="match status" value="1"/>
</dbReference>
<protein>
    <submittedName>
        <fullName evidence="2">Glycosyltransferase family 2 protein</fullName>
    </submittedName>
</protein>
<dbReference type="CDD" id="cd00761">
    <property type="entry name" value="Glyco_tranf_GTA_type"/>
    <property type="match status" value="1"/>
</dbReference>
<dbReference type="InterPro" id="IPR029044">
    <property type="entry name" value="Nucleotide-diphossugar_trans"/>
</dbReference>